<evidence type="ECO:0000256" key="1">
    <source>
        <dbReference type="SAM" id="MobiDB-lite"/>
    </source>
</evidence>
<evidence type="ECO:0000313" key="2">
    <source>
        <dbReference type="EMBL" id="CAH2313243.1"/>
    </source>
</evidence>
<evidence type="ECO:0000313" key="3">
    <source>
        <dbReference type="Proteomes" id="UP001295444"/>
    </source>
</evidence>
<reference evidence="2" key="1">
    <citation type="submission" date="2022-03" db="EMBL/GenBank/DDBJ databases">
        <authorList>
            <person name="Alioto T."/>
            <person name="Alioto T."/>
            <person name="Gomez Garrido J."/>
        </authorList>
    </citation>
    <scope>NUCLEOTIDE SEQUENCE</scope>
</reference>
<dbReference type="EMBL" id="OW240919">
    <property type="protein sequence ID" value="CAH2313243.1"/>
    <property type="molecule type" value="Genomic_DNA"/>
</dbReference>
<dbReference type="Proteomes" id="UP001295444">
    <property type="component" value="Chromosome 08"/>
</dbReference>
<feature type="region of interest" description="Disordered" evidence="1">
    <location>
        <begin position="31"/>
        <end position="53"/>
    </location>
</feature>
<feature type="non-terminal residue" evidence="2">
    <location>
        <position position="1"/>
    </location>
</feature>
<organism evidence="2 3">
    <name type="scientific">Pelobates cultripes</name>
    <name type="common">Western spadefoot toad</name>
    <dbReference type="NCBI Taxonomy" id="61616"/>
    <lineage>
        <taxon>Eukaryota</taxon>
        <taxon>Metazoa</taxon>
        <taxon>Chordata</taxon>
        <taxon>Craniata</taxon>
        <taxon>Vertebrata</taxon>
        <taxon>Euteleostomi</taxon>
        <taxon>Amphibia</taxon>
        <taxon>Batrachia</taxon>
        <taxon>Anura</taxon>
        <taxon>Pelobatoidea</taxon>
        <taxon>Pelobatidae</taxon>
        <taxon>Pelobates</taxon>
    </lineage>
</organism>
<name>A0AAD1SWH9_PELCU</name>
<gene>
    <name evidence="2" type="ORF">PECUL_23A062644</name>
</gene>
<keyword evidence="3" id="KW-1185">Reference proteome</keyword>
<sequence>PDSGRSSPHSHSPQFDATLALRELEPQKEFTIPRPQTCPNSYMHYRSHDLSNM</sequence>
<accession>A0AAD1SWH9</accession>
<dbReference type="AlphaFoldDB" id="A0AAD1SWH9"/>
<protein>
    <submittedName>
        <fullName evidence="2">Retinoic acid-induced 3-like</fullName>
    </submittedName>
</protein>
<proteinExistence type="predicted"/>